<evidence type="ECO:0000256" key="7">
    <source>
        <dbReference type="ARBA" id="ARBA00022984"/>
    </source>
</evidence>
<keyword evidence="5 11" id="KW-0812">Transmembrane</keyword>
<proteinExistence type="inferred from homology"/>
<feature type="transmembrane region" description="Helical" evidence="11">
    <location>
        <begin position="61"/>
        <end position="82"/>
    </location>
</feature>
<evidence type="ECO:0000256" key="10">
    <source>
        <dbReference type="ARBA" id="ARBA00023316"/>
    </source>
</evidence>
<dbReference type="GO" id="GO:0032153">
    <property type="term" value="C:cell division site"/>
    <property type="evidence" value="ECO:0007669"/>
    <property type="project" value="TreeGrafter"/>
</dbReference>
<keyword evidence="11" id="KW-0997">Cell inner membrane</keyword>
<dbReference type="eggNOG" id="COG0772">
    <property type="taxonomic scope" value="Bacteria"/>
</dbReference>
<feature type="transmembrane region" description="Helical" evidence="11">
    <location>
        <begin position="282"/>
        <end position="303"/>
    </location>
</feature>
<dbReference type="InterPro" id="IPR018365">
    <property type="entry name" value="Cell_cycle_FtsW-rel_CS"/>
</dbReference>
<feature type="transmembrane region" description="Helical" evidence="11">
    <location>
        <begin position="148"/>
        <end position="166"/>
    </location>
</feature>
<keyword evidence="3 11" id="KW-0328">Glycosyltransferase</keyword>
<protein>
    <recommendedName>
        <fullName evidence="11">Peptidoglycan glycosyltransferase MrdB</fullName>
        <shortName evidence="11">PGT</shortName>
        <ecNumber evidence="11">2.4.99.28</ecNumber>
    </recommendedName>
    <alternativeName>
        <fullName evidence="11">Cell elongation protein RodA</fullName>
    </alternativeName>
    <alternativeName>
        <fullName evidence="11">Cell wall polymerase</fullName>
    </alternativeName>
    <alternativeName>
        <fullName evidence="11">Peptidoglycan polymerase</fullName>
        <shortName evidence="11">PG polymerase</shortName>
    </alternativeName>
</protein>
<evidence type="ECO:0000313" key="13">
    <source>
        <dbReference type="Proteomes" id="UP000005459"/>
    </source>
</evidence>
<keyword evidence="4 11" id="KW-0808">Transferase</keyword>
<sequence>MAIRSSSYFSEDPLDQGRPGFWQRIHLDAPLLAGLLALCGFGLMVLFSASDQDPAAVERQLVRLGVAFGLMIAVAQVSPARLRSWSPLLYGVGVTMLIAVLLVGDVGKGAQRWLDFGIVRFQPSEILKLAVPMMLAWMLSARALPPKLLWVVLAAVATLIPVVLIAKQPDLGTSLLVASAGVMVLFVAGMGWVMILSLAGVVAAVTPLVWIGLHDYQRERVLTFLNPESDPLGSGYHIIQSKIAIGSGGIDGKGWLNGTQSHLEFLPERNTDFIFAVIGEEFGFTGILALFALYLFIILRGLVITARAQDRFGRLLAGALTLVFFVYVFVNTGMVTGLLPVVGVPLPLISYGGTSMVTLMAGFGIIMGIHTHRIRSRAAS</sequence>
<dbReference type="GO" id="GO:0015648">
    <property type="term" value="F:lipid-linked peptidoglycan transporter activity"/>
    <property type="evidence" value="ECO:0007669"/>
    <property type="project" value="TreeGrafter"/>
</dbReference>
<dbReference type="AlphaFoldDB" id="F9UGE0"/>
<dbReference type="Proteomes" id="UP000005459">
    <property type="component" value="Unassembled WGS sequence"/>
</dbReference>
<name>F9UGE0_9GAMM</name>
<feature type="transmembrane region" description="Helical" evidence="11">
    <location>
        <begin position="88"/>
        <end position="106"/>
    </location>
</feature>
<dbReference type="PANTHER" id="PTHR30474">
    <property type="entry name" value="CELL CYCLE PROTEIN"/>
    <property type="match status" value="1"/>
</dbReference>
<evidence type="ECO:0000256" key="6">
    <source>
        <dbReference type="ARBA" id="ARBA00022960"/>
    </source>
</evidence>
<dbReference type="GO" id="GO:0009252">
    <property type="term" value="P:peptidoglycan biosynthetic process"/>
    <property type="evidence" value="ECO:0007669"/>
    <property type="project" value="UniProtKB-UniRule"/>
</dbReference>
<reference evidence="12 13" key="1">
    <citation type="submission" date="2011-06" db="EMBL/GenBank/DDBJ databases">
        <title>The draft genome of Thiocapsa marina 5811.</title>
        <authorList>
            <consortium name="US DOE Joint Genome Institute (JGI-PGF)"/>
            <person name="Lucas S."/>
            <person name="Han J."/>
            <person name="Cheng J.-F."/>
            <person name="Goodwin L."/>
            <person name="Pitluck S."/>
            <person name="Peters L."/>
            <person name="Land M.L."/>
            <person name="Hauser L."/>
            <person name="Vogl K."/>
            <person name="Liu Z."/>
            <person name="Imhoff J."/>
            <person name="Thiel V."/>
            <person name="Frigaard N.-U."/>
            <person name="Bryant D."/>
            <person name="Woyke T.J."/>
        </authorList>
    </citation>
    <scope>NUCLEOTIDE SEQUENCE [LARGE SCALE GENOMIC DNA]</scope>
    <source>
        <strain evidence="12 13">5811</strain>
    </source>
</reference>
<dbReference type="PANTHER" id="PTHR30474:SF1">
    <property type="entry name" value="PEPTIDOGLYCAN GLYCOSYLTRANSFERASE MRDB"/>
    <property type="match status" value="1"/>
</dbReference>
<dbReference type="PROSITE" id="PS00428">
    <property type="entry name" value="FTSW_RODA_SPOVE"/>
    <property type="match status" value="1"/>
</dbReference>
<comment type="subcellular location">
    <subcellularLocation>
        <location evidence="11">Cell inner membrane</location>
        <topology evidence="11">Multi-pass membrane protein</topology>
    </subcellularLocation>
    <subcellularLocation>
        <location evidence="1">Membrane</location>
        <topology evidence="1">Multi-pass membrane protein</topology>
    </subcellularLocation>
</comment>
<keyword evidence="10 11" id="KW-0961">Cell wall biogenesis/degradation</keyword>
<comment type="catalytic activity">
    <reaction evidence="11">
        <text>[GlcNAc-(1-&gt;4)-Mur2Ac(oyl-L-Ala-gamma-D-Glu-L-Lys-D-Ala-D-Ala)](n)-di-trans,octa-cis-undecaprenyl diphosphate + beta-D-GlcNAc-(1-&gt;4)-Mur2Ac(oyl-L-Ala-gamma-D-Glu-L-Lys-D-Ala-D-Ala)-di-trans,octa-cis-undecaprenyl diphosphate = [GlcNAc-(1-&gt;4)-Mur2Ac(oyl-L-Ala-gamma-D-Glu-L-Lys-D-Ala-D-Ala)](n+1)-di-trans,octa-cis-undecaprenyl diphosphate + di-trans,octa-cis-undecaprenyl diphosphate + H(+)</text>
        <dbReference type="Rhea" id="RHEA:23708"/>
        <dbReference type="Rhea" id="RHEA-COMP:9602"/>
        <dbReference type="Rhea" id="RHEA-COMP:9603"/>
        <dbReference type="ChEBI" id="CHEBI:15378"/>
        <dbReference type="ChEBI" id="CHEBI:58405"/>
        <dbReference type="ChEBI" id="CHEBI:60033"/>
        <dbReference type="ChEBI" id="CHEBI:78435"/>
        <dbReference type="EC" id="2.4.99.28"/>
    </reaction>
</comment>
<feature type="transmembrane region" description="Helical" evidence="11">
    <location>
        <begin position="29"/>
        <end position="49"/>
    </location>
</feature>
<evidence type="ECO:0000256" key="5">
    <source>
        <dbReference type="ARBA" id="ARBA00022692"/>
    </source>
</evidence>
<evidence type="ECO:0000256" key="4">
    <source>
        <dbReference type="ARBA" id="ARBA00022679"/>
    </source>
</evidence>
<dbReference type="UniPathway" id="UPA00219"/>
<evidence type="ECO:0000256" key="1">
    <source>
        <dbReference type="ARBA" id="ARBA00004141"/>
    </source>
</evidence>
<comment type="pathway">
    <text evidence="11">Cell wall biogenesis; peptidoglycan biosynthesis.</text>
</comment>
<dbReference type="NCBIfam" id="TIGR02210">
    <property type="entry name" value="rodA_shape"/>
    <property type="match status" value="1"/>
</dbReference>
<keyword evidence="13" id="KW-1185">Reference proteome</keyword>
<comment type="similarity">
    <text evidence="11">Belongs to the SEDS family. MrdB/RodA subfamily.</text>
</comment>
<dbReference type="HAMAP" id="MF_02079">
    <property type="entry name" value="PGT_RodA"/>
    <property type="match status" value="1"/>
</dbReference>
<dbReference type="InterPro" id="IPR011923">
    <property type="entry name" value="RodA/MrdB"/>
</dbReference>
<evidence type="ECO:0000256" key="8">
    <source>
        <dbReference type="ARBA" id="ARBA00022989"/>
    </source>
</evidence>
<dbReference type="GO" id="GO:0008955">
    <property type="term" value="F:peptidoglycan glycosyltransferase activity"/>
    <property type="evidence" value="ECO:0007669"/>
    <property type="project" value="UniProtKB-UniRule"/>
</dbReference>
<dbReference type="EC" id="2.4.99.28" evidence="11"/>
<organism evidence="12 13">
    <name type="scientific">Thiocapsa marina 5811</name>
    <dbReference type="NCBI Taxonomy" id="768671"/>
    <lineage>
        <taxon>Bacteria</taxon>
        <taxon>Pseudomonadati</taxon>
        <taxon>Pseudomonadota</taxon>
        <taxon>Gammaproteobacteria</taxon>
        <taxon>Chromatiales</taxon>
        <taxon>Chromatiaceae</taxon>
        <taxon>Thiocapsa</taxon>
    </lineage>
</organism>
<dbReference type="RefSeq" id="WP_007194865.1">
    <property type="nucleotide sequence ID" value="NZ_AFWV01000015.1"/>
</dbReference>
<keyword evidence="2 11" id="KW-1003">Cell membrane</keyword>
<keyword evidence="8 11" id="KW-1133">Transmembrane helix</keyword>
<evidence type="ECO:0000256" key="11">
    <source>
        <dbReference type="HAMAP-Rule" id="MF_02079"/>
    </source>
</evidence>
<feature type="transmembrane region" description="Helical" evidence="11">
    <location>
        <begin position="348"/>
        <end position="369"/>
    </location>
</feature>
<evidence type="ECO:0000256" key="9">
    <source>
        <dbReference type="ARBA" id="ARBA00023136"/>
    </source>
</evidence>
<dbReference type="EMBL" id="AFWV01000015">
    <property type="protein sequence ID" value="EGV16623.1"/>
    <property type="molecule type" value="Genomic_DNA"/>
</dbReference>
<dbReference type="GO" id="GO:0005886">
    <property type="term" value="C:plasma membrane"/>
    <property type="evidence" value="ECO:0007669"/>
    <property type="project" value="UniProtKB-SubCell"/>
</dbReference>
<dbReference type="PATRIC" id="fig|768671.3.peg.4215"/>
<comment type="function">
    <text evidence="11">Peptidoglycan polymerase that is essential for cell wall elongation.</text>
</comment>
<gene>
    <name evidence="11" type="primary">mrdB</name>
    <name evidence="11" type="synonym">rodA</name>
    <name evidence="12" type="ORF">ThimaDRAFT_3993</name>
</gene>
<dbReference type="Pfam" id="PF01098">
    <property type="entry name" value="FTSW_RODA_SPOVE"/>
    <property type="match status" value="1"/>
</dbReference>
<evidence type="ECO:0000313" key="12">
    <source>
        <dbReference type="EMBL" id="EGV16623.1"/>
    </source>
</evidence>
<dbReference type="GO" id="GO:0008360">
    <property type="term" value="P:regulation of cell shape"/>
    <property type="evidence" value="ECO:0007669"/>
    <property type="project" value="UniProtKB-KW"/>
</dbReference>
<evidence type="ECO:0000256" key="2">
    <source>
        <dbReference type="ARBA" id="ARBA00022475"/>
    </source>
</evidence>
<dbReference type="GO" id="GO:0051301">
    <property type="term" value="P:cell division"/>
    <property type="evidence" value="ECO:0007669"/>
    <property type="project" value="InterPro"/>
</dbReference>
<feature type="transmembrane region" description="Helical" evidence="11">
    <location>
        <begin position="178"/>
        <end position="211"/>
    </location>
</feature>
<dbReference type="STRING" id="768671.ThimaDRAFT_3993"/>
<dbReference type="InterPro" id="IPR001182">
    <property type="entry name" value="FtsW/RodA"/>
</dbReference>
<keyword evidence="7 11" id="KW-0573">Peptidoglycan synthesis</keyword>
<keyword evidence="9 11" id="KW-0472">Membrane</keyword>
<dbReference type="GO" id="GO:0071555">
    <property type="term" value="P:cell wall organization"/>
    <property type="evidence" value="ECO:0007669"/>
    <property type="project" value="UniProtKB-KW"/>
</dbReference>
<keyword evidence="6 11" id="KW-0133">Cell shape</keyword>
<accession>F9UGE0</accession>
<evidence type="ECO:0000256" key="3">
    <source>
        <dbReference type="ARBA" id="ARBA00022676"/>
    </source>
</evidence>
<feature type="transmembrane region" description="Helical" evidence="11">
    <location>
        <begin position="315"/>
        <end position="342"/>
    </location>
</feature>